<evidence type="ECO:0000256" key="13">
    <source>
        <dbReference type="ARBA" id="ARBA00048483"/>
    </source>
</evidence>
<dbReference type="SFLD" id="SFLDS00052">
    <property type="entry name" value="Ferric_Reductase_Domain"/>
    <property type="match status" value="1"/>
</dbReference>
<comment type="similarity">
    <text evidence="2">Belongs to the ferric reductase (FRE) family.</text>
</comment>
<evidence type="ECO:0000256" key="14">
    <source>
        <dbReference type="SAM" id="MobiDB-lite"/>
    </source>
</evidence>
<keyword evidence="18" id="KW-1185">Reference proteome</keyword>
<dbReference type="EC" id="1.16.1.9" evidence="3"/>
<evidence type="ECO:0000256" key="3">
    <source>
        <dbReference type="ARBA" id="ARBA00012668"/>
    </source>
</evidence>
<dbReference type="InterPro" id="IPR051410">
    <property type="entry name" value="Ferric/Cupric_Reductase"/>
</dbReference>
<keyword evidence="9" id="KW-0560">Oxidoreductase</keyword>
<dbReference type="SFLD" id="SFLDG01168">
    <property type="entry name" value="Ferric_reductase_subgroup_(FRE"/>
    <property type="match status" value="1"/>
</dbReference>
<dbReference type="Gene3D" id="2.40.30.10">
    <property type="entry name" value="Translation factors"/>
    <property type="match status" value="1"/>
</dbReference>
<organism evidence="17 18">
    <name type="scientific">Kwoniella shivajii</name>
    <dbReference type="NCBI Taxonomy" id="564305"/>
    <lineage>
        <taxon>Eukaryota</taxon>
        <taxon>Fungi</taxon>
        <taxon>Dikarya</taxon>
        <taxon>Basidiomycota</taxon>
        <taxon>Agaricomycotina</taxon>
        <taxon>Tremellomycetes</taxon>
        <taxon>Tremellales</taxon>
        <taxon>Cryptococcaceae</taxon>
        <taxon>Kwoniella</taxon>
    </lineage>
</organism>
<keyword evidence="5" id="KW-1003">Cell membrane</keyword>
<dbReference type="SUPFAM" id="SSF63380">
    <property type="entry name" value="Riboflavin synthase domain-like"/>
    <property type="match status" value="1"/>
</dbReference>
<feature type="transmembrane region" description="Helical" evidence="15">
    <location>
        <begin position="76"/>
        <end position="94"/>
    </location>
</feature>
<evidence type="ECO:0000256" key="10">
    <source>
        <dbReference type="ARBA" id="ARBA00023065"/>
    </source>
</evidence>
<keyword evidence="12" id="KW-0325">Glycoprotein</keyword>
<dbReference type="Pfam" id="PF08030">
    <property type="entry name" value="NAD_binding_6"/>
    <property type="match status" value="1"/>
</dbReference>
<dbReference type="Pfam" id="PF08022">
    <property type="entry name" value="FAD_binding_8"/>
    <property type="match status" value="1"/>
</dbReference>
<evidence type="ECO:0000256" key="5">
    <source>
        <dbReference type="ARBA" id="ARBA00022475"/>
    </source>
</evidence>
<dbReference type="PANTHER" id="PTHR32361:SF9">
    <property type="entry name" value="FERRIC REDUCTASE TRANSMEMBRANE COMPONENT 3-RELATED"/>
    <property type="match status" value="1"/>
</dbReference>
<reference evidence="17 18" key="1">
    <citation type="submission" date="2024-01" db="EMBL/GenBank/DDBJ databases">
        <title>Comparative genomics of Cryptococcus and Kwoniella reveals pathogenesis evolution and contrasting modes of karyotype evolution via chromosome fusion or intercentromeric recombination.</title>
        <authorList>
            <person name="Coelho M.A."/>
            <person name="David-Palma M."/>
            <person name="Shea T."/>
            <person name="Bowers K."/>
            <person name="McGinley-Smith S."/>
            <person name="Mohammad A.W."/>
            <person name="Gnirke A."/>
            <person name="Yurkov A.M."/>
            <person name="Nowrousian M."/>
            <person name="Sun S."/>
            <person name="Cuomo C.A."/>
            <person name="Heitman J."/>
        </authorList>
    </citation>
    <scope>NUCLEOTIDE SEQUENCE [LARGE SCALE GENOMIC DNA]</scope>
    <source>
        <strain evidence="17">CBS 11374</strain>
    </source>
</reference>
<evidence type="ECO:0000256" key="15">
    <source>
        <dbReference type="SAM" id="Phobius"/>
    </source>
</evidence>
<dbReference type="InterPro" id="IPR017927">
    <property type="entry name" value="FAD-bd_FR_type"/>
</dbReference>
<evidence type="ECO:0000256" key="7">
    <source>
        <dbReference type="ARBA" id="ARBA00022982"/>
    </source>
</evidence>
<evidence type="ECO:0000313" key="18">
    <source>
        <dbReference type="Proteomes" id="UP001329825"/>
    </source>
</evidence>
<evidence type="ECO:0000313" key="17">
    <source>
        <dbReference type="EMBL" id="WRT67595.1"/>
    </source>
</evidence>
<feature type="region of interest" description="Disordered" evidence="14">
    <location>
        <begin position="105"/>
        <end position="175"/>
    </location>
</feature>
<evidence type="ECO:0000256" key="9">
    <source>
        <dbReference type="ARBA" id="ARBA00023002"/>
    </source>
</evidence>
<feature type="compositionally biased region" description="Low complexity" evidence="14">
    <location>
        <begin position="148"/>
        <end position="174"/>
    </location>
</feature>
<proteinExistence type="inferred from homology"/>
<feature type="compositionally biased region" description="Polar residues" evidence="14">
    <location>
        <begin position="106"/>
        <end position="121"/>
    </location>
</feature>
<dbReference type="GeneID" id="87956698"/>
<dbReference type="SUPFAM" id="SSF52343">
    <property type="entry name" value="Ferredoxin reductase-like, C-terminal NADP-linked domain"/>
    <property type="match status" value="1"/>
</dbReference>
<dbReference type="PROSITE" id="PS51384">
    <property type="entry name" value="FAD_FR"/>
    <property type="match status" value="1"/>
</dbReference>
<dbReference type="InterPro" id="IPR039261">
    <property type="entry name" value="FNR_nucleotide-bd"/>
</dbReference>
<keyword evidence="6 15" id="KW-0812">Transmembrane</keyword>
<feature type="domain" description="FAD-binding FR-type" evidence="16">
    <location>
        <begin position="403"/>
        <end position="509"/>
    </location>
</feature>
<protein>
    <recommendedName>
        <fullName evidence="3">ferric-chelate reductase (NADPH)</fullName>
        <ecNumber evidence="3">1.16.1.9</ecNumber>
    </recommendedName>
</protein>
<evidence type="ECO:0000256" key="11">
    <source>
        <dbReference type="ARBA" id="ARBA00023136"/>
    </source>
</evidence>
<dbReference type="Pfam" id="PF01794">
    <property type="entry name" value="Ferric_reduct"/>
    <property type="match status" value="1"/>
</dbReference>
<evidence type="ECO:0000256" key="8">
    <source>
        <dbReference type="ARBA" id="ARBA00022989"/>
    </source>
</evidence>
<dbReference type="CDD" id="cd06186">
    <property type="entry name" value="NOX_Duox_like_FAD_NADP"/>
    <property type="match status" value="1"/>
</dbReference>
<evidence type="ECO:0000256" key="6">
    <source>
        <dbReference type="ARBA" id="ARBA00022692"/>
    </source>
</evidence>
<dbReference type="Gene3D" id="3.40.50.80">
    <property type="entry name" value="Nucleotide-binding domain of ferredoxin-NADP reductase (FNR) module"/>
    <property type="match status" value="1"/>
</dbReference>
<keyword evidence="8 15" id="KW-1133">Transmembrane helix</keyword>
<feature type="transmembrane region" description="Helical" evidence="15">
    <location>
        <begin position="209"/>
        <end position="233"/>
    </location>
</feature>
<dbReference type="InterPro" id="IPR013130">
    <property type="entry name" value="Fe3_Rdtase_TM_dom"/>
</dbReference>
<dbReference type="Proteomes" id="UP001329825">
    <property type="component" value="Chromosome 6"/>
</dbReference>
<dbReference type="EMBL" id="CP141886">
    <property type="protein sequence ID" value="WRT67595.1"/>
    <property type="molecule type" value="Genomic_DNA"/>
</dbReference>
<feature type="transmembrane region" description="Helical" evidence="15">
    <location>
        <begin position="349"/>
        <end position="369"/>
    </location>
</feature>
<comment type="subcellular location">
    <subcellularLocation>
        <location evidence="1">Cell membrane</location>
        <topology evidence="1">Multi-pass membrane protein</topology>
    </subcellularLocation>
</comment>
<gene>
    <name evidence="17" type="ORF">IL334_004567</name>
</gene>
<keyword evidence="11 15" id="KW-0472">Membrane</keyword>
<evidence type="ECO:0000259" key="16">
    <source>
        <dbReference type="PROSITE" id="PS51384"/>
    </source>
</evidence>
<name>A0ABZ1D2F7_9TREE</name>
<keyword evidence="7" id="KW-0249">Electron transport</keyword>
<dbReference type="InterPro" id="IPR017938">
    <property type="entry name" value="Riboflavin_synthase-like_b-brl"/>
</dbReference>
<dbReference type="RefSeq" id="XP_062792335.1">
    <property type="nucleotide sequence ID" value="XM_062936284.1"/>
</dbReference>
<evidence type="ECO:0000256" key="1">
    <source>
        <dbReference type="ARBA" id="ARBA00004651"/>
    </source>
</evidence>
<evidence type="ECO:0000256" key="12">
    <source>
        <dbReference type="ARBA" id="ARBA00023180"/>
    </source>
</evidence>
<comment type="catalytic activity">
    <reaction evidence="13">
        <text>2 a Fe(II)-siderophore + NADP(+) + H(+) = 2 a Fe(III)-siderophore + NADPH</text>
        <dbReference type="Rhea" id="RHEA:28795"/>
        <dbReference type="Rhea" id="RHEA-COMP:11342"/>
        <dbReference type="Rhea" id="RHEA-COMP:11344"/>
        <dbReference type="ChEBI" id="CHEBI:15378"/>
        <dbReference type="ChEBI" id="CHEBI:29033"/>
        <dbReference type="ChEBI" id="CHEBI:29034"/>
        <dbReference type="ChEBI" id="CHEBI:57783"/>
        <dbReference type="ChEBI" id="CHEBI:58349"/>
        <dbReference type="EC" id="1.16.1.9"/>
    </reaction>
</comment>
<feature type="compositionally biased region" description="Low complexity" evidence="14">
    <location>
        <begin position="13"/>
        <end position="47"/>
    </location>
</feature>
<evidence type="ECO:0000256" key="4">
    <source>
        <dbReference type="ARBA" id="ARBA00022448"/>
    </source>
</evidence>
<keyword evidence="10" id="KW-0406">Ion transport</keyword>
<evidence type="ECO:0000256" key="2">
    <source>
        <dbReference type="ARBA" id="ARBA00006278"/>
    </source>
</evidence>
<dbReference type="PANTHER" id="PTHR32361">
    <property type="entry name" value="FERRIC/CUPRIC REDUCTASE TRANSMEMBRANE COMPONENT"/>
    <property type="match status" value="1"/>
</dbReference>
<keyword evidence="4" id="KW-0813">Transport</keyword>
<feature type="region of interest" description="Disordered" evidence="14">
    <location>
        <begin position="1"/>
        <end position="61"/>
    </location>
</feature>
<dbReference type="InterPro" id="IPR013112">
    <property type="entry name" value="FAD-bd_8"/>
</dbReference>
<dbReference type="InterPro" id="IPR013121">
    <property type="entry name" value="Fe_red_NAD-bd_6"/>
</dbReference>
<accession>A0ABZ1D2F7</accession>
<sequence length="770" mass="88425">MTDHDPQEIFTMPSSSDESITITSSISMPSPTLSSSLDLSSSSTIPDHGQPTNGTRHGHDSDGAIMYKAYVMPYSWYWIISVFLLMVTLHLYRITKHHYRKRKALNRNQNDQSVSYKSLNTTDRDDQDDDDEQIQLLHSQSHSRPHLRSQSYHQSQPQSRSQSRSRFSPQSQSSTIIDHDQVRSYWIRRLITGLSATFRNIMYLRSFPWWLYGPETLMDASFTILYVTVYLYLCFHLTDSWWPLHNDNIANRMGILSFSQLPIILLLVSKNNPISSLTGITYQKLNYLHRASSRVCLMTSWVHAILWTPRVWAVKDFRQYLLCGIAALFGFTMLWVTSFRFVRRVAYEFFLASHIIFTVMYLVGAYFHWYYLGQWVLPALAIWIFDRLLRFLKVLYQNNFHNPRKWKSRGESKIELLDHDVMRVTIRRDNFHWKAGQHAFISAPSISGMPHESHPFSIANVPTESANDTIFLIRVHTGFTKKLRTALSSDLTTSVPLYIEGPYGYAHSLDSYSTVLLLAGGTGVTFVSGHFLQILQNVKKGKSAVKKLHLVWHIRHVEDIEWIAPLLNEGIKELYSKDNADSNSNESSSINVDHDIDIEIDIFVTKSHSSDEPWPTELNLHDTIQEVTPRILNEVTPRILNEVTPRIMALRGREADRSWDEGCMTCSIPGTPINESRDETYFSPKRQTLLGRYGLLAETAEKIRWRKGRAKLNEIVKYDAENCIGTMNVSVCGPVQLLKAAKSAVRETSNLKSCMDGLSSIDFFEETLGA</sequence>
<feature type="transmembrane region" description="Helical" evidence="15">
    <location>
        <begin position="319"/>
        <end position="337"/>
    </location>
</feature>